<reference evidence="1 2" key="1">
    <citation type="submission" date="2023-12" db="EMBL/GenBank/DDBJ databases">
        <title>Genome sequencing and assembly of bacterial species from a model synthetic community.</title>
        <authorList>
            <person name="Hogle S.L."/>
        </authorList>
    </citation>
    <scope>NUCLEOTIDE SEQUENCE [LARGE SCALE GENOMIC DNA]</scope>
    <source>
        <strain evidence="1 2">HAMBI_3031</strain>
    </source>
</reference>
<organism evidence="1 2">
    <name type="scientific">Niabella yanshanensis</name>
    <dbReference type="NCBI Taxonomy" id="577386"/>
    <lineage>
        <taxon>Bacteria</taxon>
        <taxon>Pseudomonadati</taxon>
        <taxon>Bacteroidota</taxon>
        <taxon>Chitinophagia</taxon>
        <taxon>Chitinophagales</taxon>
        <taxon>Chitinophagaceae</taxon>
        <taxon>Niabella</taxon>
    </lineage>
</organism>
<keyword evidence="2" id="KW-1185">Reference proteome</keyword>
<name>A0ABZ0W456_9BACT</name>
<dbReference type="RefSeq" id="WP_262510771.1">
    <property type="nucleotide sequence ID" value="NZ_CP139960.1"/>
</dbReference>
<protein>
    <submittedName>
        <fullName evidence="1">Uncharacterized protein</fullName>
    </submittedName>
</protein>
<accession>A0ABZ0W456</accession>
<sequence>MEEFYIVKEKVIDQTTDLVGDVRSILDKLLTEFEISKNKKNDI</sequence>
<evidence type="ECO:0000313" key="1">
    <source>
        <dbReference type="EMBL" id="WQD36302.1"/>
    </source>
</evidence>
<dbReference type="Proteomes" id="UP001325680">
    <property type="component" value="Chromosome"/>
</dbReference>
<dbReference type="EMBL" id="CP139960">
    <property type="protein sequence ID" value="WQD36302.1"/>
    <property type="molecule type" value="Genomic_DNA"/>
</dbReference>
<proteinExistence type="predicted"/>
<gene>
    <name evidence="1" type="ORF">U0035_11570</name>
</gene>
<evidence type="ECO:0000313" key="2">
    <source>
        <dbReference type="Proteomes" id="UP001325680"/>
    </source>
</evidence>